<gene>
    <name evidence="7" type="ORF">EDD18DRAFT_1346511</name>
</gene>
<dbReference type="AlphaFoldDB" id="A0AA39QFF9"/>
<proteinExistence type="predicted"/>
<evidence type="ECO:0000313" key="7">
    <source>
        <dbReference type="EMBL" id="KAK0501948.1"/>
    </source>
</evidence>
<dbReference type="SMART" id="SM00184">
    <property type="entry name" value="RING"/>
    <property type="match status" value="1"/>
</dbReference>
<feature type="domain" description="RING-type" evidence="6">
    <location>
        <begin position="95"/>
        <end position="187"/>
    </location>
</feature>
<evidence type="ECO:0000256" key="1">
    <source>
        <dbReference type="ARBA" id="ARBA00022723"/>
    </source>
</evidence>
<evidence type="ECO:0000259" key="6">
    <source>
        <dbReference type="PROSITE" id="PS50089"/>
    </source>
</evidence>
<protein>
    <recommendedName>
        <fullName evidence="6">RING-type domain-containing protein</fullName>
    </recommendedName>
</protein>
<keyword evidence="8" id="KW-1185">Reference proteome</keyword>
<dbReference type="PANTHER" id="PTHR23041:SF78">
    <property type="entry name" value="E3 UBIQUITIN-PROTEIN LIGASE RNF4"/>
    <property type="match status" value="1"/>
</dbReference>
<dbReference type="InterPro" id="IPR047134">
    <property type="entry name" value="RNF4"/>
</dbReference>
<dbReference type="Gene3D" id="3.30.40.10">
    <property type="entry name" value="Zinc/RING finger domain, C3HC4 (zinc finger)"/>
    <property type="match status" value="1"/>
</dbReference>
<comment type="caution">
    <text evidence="7">The sequence shown here is derived from an EMBL/GenBank/DDBJ whole genome shotgun (WGS) entry which is preliminary data.</text>
</comment>
<dbReference type="InterPro" id="IPR013083">
    <property type="entry name" value="Znf_RING/FYVE/PHD"/>
</dbReference>
<evidence type="ECO:0000256" key="3">
    <source>
        <dbReference type="ARBA" id="ARBA00022833"/>
    </source>
</evidence>
<dbReference type="PROSITE" id="PS50089">
    <property type="entry name" value="ZF_RING_2"/>
    <property type="match status" value="1"/>
</dbReference>
<evidence type="ECO:0000256" key="4">
    <source>
        <dbReference type="PROSITE-ProRule" id="PRU00175"/>
    </source>
</evidence>
<dbReference type="InterPro" id="IPR001841">
    <property type="entry name" value="Znf_RING"/>
</dbReference>
<name>A0AA39QFF9_9AGAR</name>
<dbReference type="EMBL" id="JAUEPU010000005">
    <property type="protein sequence ID" value="KAK0501948.1"/>
    <property type="molecule type" value="Genomic_DNA"/>
</dbReference>
<dbReference type="InterPro" id="IPR027370">
    <property type="entry name" value="Znf-RING_euk"/>
</dbReference>
<accession>A0AA39QFF9</accession>
<feature type="region of interest" description="Disordered" evidence="5">
    <location>
        <begin position="1"/>
        <end position="25"/>
    </location>
</feature>
<evidence type="ECO:0000256" key="2">
    <source>
        <dbReference type="ARBA" id="ARBA00022771"/>
    </source>
</evidence>
<dbReference type="PANTHER" id="PTHR23041">
    <property type="entry name" value="RING FINGER DOMAIN-CONTAINING"/>
    <property type="match status" value="1"/>
</dbReference>
<keyword evidence="1" id="KW-0479">Metal-binding</keyword>
<dbReference type="Proteomes" id="UP001175228">
    <property type="component" value="Unassembled WGS sequence"/>
</dbReference>
<sequence>MPSGSSTNRTSKKKQVQGTGKHNAIVIIDDNAPEPVSLRFVNSPNLNKQDLMDDVIDISSDEDEPPRKKSKTSDLKTRIEELEKDPMHLEDNVNCELCLLKMWYPFVLPDCGHVFCRKCIQDWFAATQKSHQERHPRHHHDQPVLVPQLIQEVIATNPVIEPQHLTKVLRRLDSLFKEPKYKCPMCRERVRQKPVEVFVMKSIVETMAAVQGQDRLSNTGEGARAGNIAEPNDPWDRFFPYRTEGRRGGWHNGT</sequence>
<keyword evidence="2 4" id="KW-0863">Zinc-finger</keyword>
<dbReference type="SUPFAM" id="SSF57850">
    <property type="entry name" value="RING/U-box"/>
    <property type="match status" value="1"/>
</dbReference>
<reference evidence="7" key="1">
    <citation type="submission" date="2023-06" db="EMBL/GenBank/DDBJ databases">
        <authorList>
            <consortium name="Lawrence Berkeley National Laboratory"/>
            <person name="Ahrendt S."/>
            <person name="Sahu N."/>
            <person name="Indic B."/>
            <person name="Wong-Bajracharya J."/>
            <person name="Merenyi Z."/>
            <person name="Ke H.-M."/>
            <person name="Monk M."/>
            <person name="Kocsube S."/>
            <person name="Drula E."/>
            <person name="Lipzen A."/>
            <person name="Balint B."/>
            <person name="Henrissat B."/>
            <person name="Andreopoulos B."/>
            <person name="Martin F.M."/>
            <person name="Harder C.B."/>
            <person name="Rigling D."/>
            <person name="Ford K.L."/>
            <person name="Foster G.D."/>
            <person name="Pangilinan J."/>
            <person name="Papanicolaou A."/>
            <person name="Barry K."/>
            <person name="LaButti K."/>
            <person name="Viragh M."/>
            <person name="Koriabine M."/>
            <person name="Yan M."/>
            <person name="Riley R."/>
            <person name="Champramary S."/>
            <person name="Plett K.L."/>
            <person name="Tsai I.J."/>
            <person name="Slot J."/>
            <person name="Sipos G."/>
            <person name="Plett J."/>
            <person name="Nagy L.G."/>
            <person name="Grigoriev I.V."/>
        </authorList>
    </citation>
    <scope>NUCLEOTIDE SEQUENCE</scope>
    <source>
        <strain evidence="7">HWK02</strain>
    </source>
</reference>
<evidence type="ECO:0000256" key="5">
    <source>
        <dbReference type="SAM" id="MobiDB-lite"/>
    </source>
</evidence>
<keyword evidence="3" id="KW-0862">Zinc</keyword>
<dbReference type="CDD" id="cd16449">
    <property type="entry name" value="RING-HC"/>
    <property type="match status" value="1"/>
</dbReference>
<dbReference type="GO" id="GO:0008270">
    <property type="term" value="F:zinc ion binding"/>
    <property type="evidence" value="ECO:0007669"/>
    <property type="project" value="UniProtKB-KW"/>
</dbReference>
<organism evidence="7 8">
    <name type="scientific">Armillaria luteobubalina</name>
    <dbReference type="NCBI Taxonomy" id="153913"/>
    <lineage>
        <taxon>Eukaryota</taxon>
        <taxon>Fungi</taxon>
        <taxon>Dikarya</taxon>
        <taxon>Basidiomycota</taxon>
        <taxon>Agaricomycotina</taxon>
        <taxon>Agaricomycetes</taxon>
        <taxon>Agaricomycetidae</taxon>
        <taxon>Agaricales</taxon>
        <taxon>Marasmiineae</taxon>
        <taxon>Physalacriaceae</taxon>
        <taxon>Armillaria</taxon>
    </lineage>
</organism>
<dbReference type="Pfam" id="PF13445">
    <property type="entry name" value="zf-RING_UBOX"/>
    <property type="match status" value="1"/>
</dbReference>
<dbReference type="InterPro" id="IPR017907">
    <property type="entry name" value="Znf_RING_CS"/>
</dbReference>
<evidence type="ECO:0000313" key="8">
    <source>
        <dbReference type="Proteomes" id="UP001175228"/>
    </source>
</evidence>
<dbReference type="PROSITE" id="PS00518">
    <property type="entry name" value="ZF_RING_1"/>
    <property type="match status" value="1"/>
</dbReference>